<feature type="region of interest" description="Disordered" evidence="1">
    <location>
        <begin position="457"/>
        <end position="504"/>
    </location>
</feature>
<name>I1JZ20_SOYBN</name>
<sequence>MEPPECPVCLQSFRRARRNSSCLIMWSLRLPNLPRGASAAVPRHYSVPHVHPARPSSLPKNIDLLRLSLQHSPSSSSGHSIKLNQKSTINSGYDHPPFWSPEFYAAWKDWILPNYAVSTDDGGICFGVNRSVSLAPIVCCSSRDHSKFRFSYVAWVIKCLEGLSEGARGEGGCVGVYGLWGEGVEGTLHMVCERQRCNFLDQFGELGNGFVGVSEGGLELDKGGIFSFLMIGKGICEAVLAFHLEGLVAGCLGLSCFSFDELGGICVDLNEALMMGRKFVNAVSTKHEEEATCKDCLENEVFASPEVLYELLLKRGTSLDSGHSRYPIGYGSDVWSLACVLLRLLIGSALPRNTLKMKEENDGDISASYVCWVEKVSSVMEDKLGSEYLSLRKILCKCLDVNPGNLNLVDVRKCIQDMLVKLQFDFLGNLISRDSTCHCLVLGELCLLPKQSSNGPIEHELQEKESDSQPNFLQNGKDKSDEFAAGSPKGMTEHKDLRGKSKKS</sequence>
<dbReference type="EnsemblPlants" id="KRH64616">
    <property type="protein sequence ID" value="KRH64616"/>
    <property type="gene ID" value="GLYMA_04G246000"/>
</dbReference>
<protein>
    <recommendedName>
        <fullName evidence="5">Protein kinase domain-containing protein</fullName>
    </recommendedName>
</protein>
<evidence type="ECO:0000313" key="3">
    <source>
        <dbReference type="EnsemblPlants" id="KRH64616"/>
    </source>
</evidence>
<dbReference type="Proteomes" id="UP000008827">
    <property type="component" value="Chromosome 4"/>
</dbReference>
<feature type="compositionally biased region" description="Basic and acidic residues" evidence="1">
    <location>
        <begin position="457"/>
        <end position="467"/>
    </location>
</feature>
<feature type="compositionally biased region" description="Basic and acidic residues" evidence="1">
    <location>
        <begin position="491"/>
        <end position="504"/>
    </location>
</feature>
<dbReference type="SUPFAM" id="SSF56112">
    <property type="entry name" value="Protein kinase-like (PK-like)"/>
    <property type="match status" value="1"/>
</dbReference>
<evidence type="ECO:0008006" key="5">
    <source>
        <dbReference type="Google" id="ProtNLM"/>
    </source>
</evidence>
<dbReference type="InterPro" id="IPR011009">
    <property type="entry name" value="Kinase-like_dom_sf"/>
</dbReference>
<dbReference type="STRING" id="3847.I1JZ20"/>
<reference evidence="2 3" key="1">
    <citation type="journal article" date="2010" name="Nature">
        <title>Genome sequence of the palaeopolyploid soybean.</title>
        <authorList>
            <person name="Schmutz J."/>
            <person name="Cannon S.B."/>
            <person name="Schlueter J."/>
            <person name="Ma J."/>
            <person name="Mitros T."/>
            <person name="Nelson W."/>
            <person name="Hyten D.L."/>
            <person name="Song Q."/>
            <person name="Thelen J.J."/>
            <person name="Cheng J."/>
            <person name="Xu D."/>
            <person name="Hellsten U."/>
            <person name="May G.D."/>
            <person name="Yu Y."/>
            <person name="Sakurai T."/>
            <person name="Umezawa T."/>
            <person name="Bhattacharyya M.K."/>
            <person name="Sandhu D."/>
            <person name="Valliyodan B."/>
            <person name="Lindquist E."/>
            <person name="Peto M."/>
            <person name="Grant D."/>
            <person name="Shu S."/>
            <person name="Goodstein D."/>
            <person name="Barry K."/>
            <person name="Futrell-Griggs M."/>
            <person name="Abernathy B."/>
            <person name="Du J."/>
            <person name="Tian Z."/>
            <person name="Zhu L."/>
            <person name="Gill N."/>
            <person name="Joshi T."/>
            <person name="Libault M."/>
            <person name="Sethuraman A."/>
            <person name="Zhang X.-C."/>
            <person name="Shinozaki K."/>
            <person name="Nguyen H.T."/>
            <person name="Wing R.A."/>
            <person name="Cregan P."/>
            <person name="Specht J."/>
            <person name="Grimwood J."/>
            <person name="Rokhsar D."/>
            <person name="Stacey G."/>
            <person name="Shoemaker R.C."/>
            <person name="Jackson S.A."/>
        </authorList>
    </citation>
    <scope>NUCLEOTIDE SEQUENCE [LARGE SCALE GENOMIC DNA]</scope>
    <source>
        <strain evidence="3">cv. Williams 82</strain>
        <tissue evidence="2">Callus</tissue>
    </source>
</reference>
<dbReference type="Gramene" id="KRH64616">
    <property type="protein sequence ID" value="KRH64616"/>
    <property type="gene ID" value="GLYMA_04G246000"/>
</dbReference>
<keyword evidence="4" id="KW-1185">Reference proteome</keyword>
<proteinExistence type="predicted"/>
<accession>I1JZ20</accession>
<dbReference type="Gene3D" id="1.10.510.10">
    <property type="entry name" value="Transferase(Phosphotransferase) domain 1"/>
    <property type="match status" value="1"/>
</dbReference>
<dbReference type="HOGENOM" id="CLU_035283_0_0_1"/>
<dbReference type="InParanoid" id="I1JZ20"/>
<evidence type="ECO:0000313" key="2">
    <source>
        <dbReference type="EMBL" id="KRH64616.1"/>
    </source>
</evidence>
<dbReference type="PaxDb" id="3847-GLYMA04G42470.1"/>
<reference evidence="3" key="2">
    <citation type="submission" date="2018-02" db="UniProtKB">
        <authorList>
            <consortium name="EnsemblPlants"/>
        </authorList>
    </citation>
    <scope>IDENTIFICATION</scope>
    <source>
        <strain evidence="3">Williams 82</strain>
    </source>
</reference>
<reference evidence="2" key="3">
    <citation type="submission" date="2018-07" db="EMBL/GenBank/DDBJ databases">
        <title>WGS assembly of Glycine max.</title>
        <authorList>
            <person name="Schmutz J."/>
            <person name="Cannon S."/>
            <person name="Schlueter J."/>
            <person name="Ma J."/>
            <person name="Mitros T."/>
            <person name="Nelson W."/>
            <person name="Hyten D."/>
            <person name="Song Q."/>
            <person name="Thelen J."/>
            <person name="Cheng J."/>
            <person name="Xu D."/>
            <person name="Hellsten U."/>
            <person name="May G."/>
            <person name="Yu Y."/>
            <person name="Sakurai T."/>
            <person name="Umezawa T."/>
            <person name="Bhattacharyya M."/>
            <person name="Sandhu D."/>
            <person name="Valliyodan B."/>
            <person name="Lindquist E."/>
            <person name="Peto M."/>
            <person name="Grant D."/>
            <person name="Shu S."/>
            <person name="Goodstein D."/>
            <person name="Barry K."/>
            <person name="Futrell-Griggs M."/>
            <person name="Abernathy B."/>
            <person name="Du J."/>
            <person name="Tian Z."/>
            <person name="Zhu L."/>
            <person name="Gill N."/>
            <person name="Joshi T."/>
            <person name="Libault M."/>
            <person name="Sethuraman A."/>
            <person name="Zhang X."/>
            <person name="Shinozaki K."/>
            <person name="Nguyen H."/>
            <person name="Wing R."/>
            <person name="Cregan P."/>
            <person name="Specht J."/>
            <person name="Grimwood J."/>
            <person name="Rokhsar D."/>
            <person name="Stacey G."/>
            <person name="Shoemaker R."/>
            <person name="Jackson S."/>
        </authorList>
    </citation>
    <scope>NUCLEOTIDE SEQUENCE</scope>
    <source>
        <tissue evidence="2">Callus</tissue>
    </source>
</reference>
<evidence type="ECO:0000313" key="4">
    <source>
        <dbReference type="Proteomes" id="UP000008827"/>
    </source>
</evidence>
<gene>
    <name evidence="2" type="ORF">GLYMA_04G246000</name>
</gene>
<dbReference type="AlphaFoldDB" id="I1JZ20"/>
<dbReference type="EMBL" id="CM000837">
    <property type="protein sequence ID" value="KRH64616.1"/>
    <property type="molecule type" value="Genomic_DNA"/>
</dbReference>
<evidence type="ECO:0000256" key="1">
    <source>
        <dbReference type="SAM" id="MobiDB-lite"/>
    </source>
</evidence>
<organism evidence="3">
    <name type="scientific">Glycine max</name>
    <name type="common">Soybean</name>
    <name type="synonym">Glycine hispida</name>
    <dbReference type="NCBI Taxonomy" id="3847"/>
    <lineage>
        <taxon>Eukaryota</taxon>
        <taxon>Viridiplantae</taxon>
        <taxon>Streptophyta</taxon>
        <taxon>Embryophyta</taxon>
        <taxon>Tracheophyta</taxon>
        <taxon>Spermatophyta</taxon>
        <taxon>Magnoliopsida</taxon>
        <taxon>eudicotyledons</taxon>
        <taxon>Gunneridae</taxon>
        <taxon>Pentapetalae</taxon>
        <taxon>rosids</taxon>
        <taxon>fabids</taxon>
        <taxon>Fabales</taxon>
        <taxon>Fabaceae</taxon>
        <taxon>Papilionoideae</taxon>
        <taxon>50 kb inversion clade</taxon>
        <taxon>NPAAA clade</taxon>
        <taxon>indigoferoid/millettioid clade</taxon>
        <taxon>Phaseoleae</taxon>
        <taxon>Glycine</taxon>
        <taxon>Glycine subgen. Soja</taxon>
    </lineage>
</organism>